<dbReference type="CDD" id="cd03442">
    <property type="entry name" value="BFIT_BACH"/>
    <property type="match status" value="1"/>
</dbReference>
<evidence type="ECO:0000256" key="3">
    <source>
        <dbReference type="ARBA" id="ARBA00022801"/>
    </source>
</evidence>
<feature type="domain" description="HotDog ACOT-type" evidence="6">
    <location>
        <begin position="312"/>
        <end position="450"/>
    </location>
</feature>
<keyword evidence="3" id="KW-0378">Hydrolase</keyword>
<comment type="similarity">
    <text evidence="1">Belongs to the acyl coenzyme A hydrolase family.</text>
</comment>
<gene>
    <name evidence="7" type="ORF">CDCA_CDCA09G2827</name>
</gene>
<feature type="region of interest" description="Disordered" evidence="5">
    <location>
        <begin position="258"/>
        <end position="290"/>
    </location>
</feature>
<dbReference type="InterPro" id="IPR029069">
    <property type="entry name" value="HotDog_dom_sf"/>
</dbReference>
<comment type="caution">
    <text evidence="7">The sequence shown here is derived from an EMBL/GenBank/DDBJ whole genome shotgun (WGS) entry which is preliminary data.</text>
</comment>
<reference evidence="7 8" key="1">
    <citation type="submission" date="2022-07" db="EMBL/GenBank/DDBJ databases">
        <title>Genome-wide signatures of adaptation to extreme environments.</title>
        <authorList>
            <person name="Cho C.H."/>
            <person name="Yoon H.S."/>
        </authorList>
    </citation>
    <scope>NUCLEOTIDE SEQUENCE [LARGE SCALE GENOMIC DNA]</scope>
    <source>
        <strain evidence="7 8">DBV 063 E5</strain>
    </source>
</reference>
<name>A0AAV9IWX3_CYACA</name>
<sequence>MACPWRQALVRSVAKRLTSAEPIGSTCQSIFFHLPSTRTFHARLQDAVSARAAAFPLYNASSVVEFLENEQVLSPLFPSRDVYCGSATTSEEGASSRTLRPPQYFRTRLQLSTSPALRAFYANSRGTLRVGRVFEDIDALAGSVALRHVARPNVNTVTAAVDRIRILPVRPVGDDSRHAGSTSAWWSLHSDLVYTARLHHVGRTSMSVACEVARAETGEQAFLEASFLFVARDAAGRTSVPVPGLLLRTEEERARFAEGERKAAARRERRPKAMASADDNDNNNAVAADGTPIANHHTANIDAPIRDGISIGDTALHTVHLVQPDERNLFGFMFGGTILRWALELAYLNVVRYATLPMGLVSSAADLELQRSLSPNLRAVGDITFHRSVPIGSLFQMKSRIVAVRQRHVAVRLSTSVWAPSSIAEATAHDTDTISNTMTFVFDVPALDDGVDAACEPRLRPVFPVTYEHMREHHHAQHLLEEVR</sequence>
<proteinExistence type="inferred from homology"/>
<evidence type="ECO:0000256" key="4">
    <source>
        <dbReference type="ARBA" id="ARBA00022946"/>
    </source>
</evidence>
<accession>A0AAV9IWX3</accession>
<evidence type="ECO:0000313" key="8">
    <source>
        <dbReference type="Proteomes" id="UP001301350"/>
    </source>
</evidence>
<dbReference type="PROSITE" id="PS51770">
    <property type="entry name" value="HOTDOG_ACOT"/>
    <property type="match status" value="2"/>
</dbReference>
<dbReference type="EMBL" id="JANCYW010000009">
    <property type="protein sequence ID" value="KAK4536802.1"/>
    <property type="molecule type" value="Genomic_DNA"/>
</dbReference>
<dbReference type="InterPro" id="IPR033120">
    <property type="entry name" value="HOTDOG_ACOT"/>
</dbReference>
<feature type="domain" description="HotDog ACOT-type" evidence="6">
    <location>
        <begin position="103"/>
        <end position="235"/>
    </location>
</feature>
<evidence type="ECO:0000313" key="7">
    <source>
        <dbReference type="EMBL" id="KAK4536802.1"/>
    </source>
</evidence>
<keyword evidence="4" id="KW-0809">Transit peptide</keyword>
<evidence type="ECO:0000259" key="6">
    <source>
        <dbReference type="PROSITE" id="PS51770"/>
    </source>
</evidence>
<evidence type="ECO:0000256" key="2">
    <source>
        <dbReference type="ARBA" id="ARBA00022737"/>
    </source>
</evidence>
<dbReference type="PANTHER" id="PTHR12655:SF0">
    <property type="entry name" value="ACYL-COENZYME A THIOESTERASE 9, MITOCHONDRIAL"/>
    <property type="match status" value="1"/>
</dbReference>
<dbReference type="Proteomes" id="UP001301350">
    <property type="component" value="Unassembled WGS sequence"/>
</dbReference>
<organism evidence="7 8">
    <name type="scientific">Cyanidium caldarium</name>
    <name type="common">Red alga</name>
    <dbReference type="NCBI Taxonomy" id="2771"/>
    <lineage>
        <taxon>Eukaryota</taxon>
        <taxon>Rhodophyta</taxon>
        <taxon>Bangiophyceae</taxon>
        <taxon>Cyanidiales</taxon>
        <taxon>Cyanidiaceae</taxon>
        <taxon>Cyanidium</taxon>
    </lineage>
</organism>
<dbReference type="Gene3D" id="3.10.129.10">
    <property type="entry name" value="Hotdog Thioesterase"/>
    <property type="match status" value="2"/>
</dbReference>
<keyword evidence="8" id="KW-1185">Reference proteome</keyword>
<dbReference type="AlphaFoldDB" id="A0AAV9IWX3"/>
<evidence type="ECO:0000256" key="1">
    <source>
        <dbReference type="ARBA" id="ARBA00010458"/>
    </source>
</evidence>
<dbReference type="GO" id="GO:0047617">
    <property type="term" value="F:fatty acyl-CoA hydrolase activity"/>
    <property type="evidence" value="ECO:0007669"/>
    <property type="project" value="TreeGrafter"/>
</dbReference>
<dbReference type="SUPFAM" id="SSF54637">
    <property type="entry name" value="Thioesterase/thiol ester dehydrase-isomerase"/>
    <property type="match status" value="2"/>
</dbReference>
<dbReference type="GO" id="GO:0006637">
    <property type="term" value="P:acyl-CoA metabolic process"/>
    <property type="evidence" value="ECO:0007669"/>
    <property type="project" value="TreeGrafter"/>
</dbReference>
<dbReference type="PANTHER" id="PTHR12655">
    <property type="entry name" value="ACYL-COA THIOESTERASE"/>
    <property type="match status" value="1"/>
</dbReference>
<keyword evidence="2" id="KW-0677">Repeat</keyword>
<protein>
    <recommendedName>
        <fullName evidence="6">HotDog ACOT-type domain-containing protein</fullName>
    </recommendedName>
</protein>
<evidence type="ECO:0000256" key="5">
    <source>
        <dbReference type="SAM" id="MobiDB-lite"/>
    </source>
</evidence>